<accession>A0A1M5GGW8</accession>
<reference evidence="1 2" key="1">
    <citation type="submission" date="2016-11" db="EMBL/GenBank/DDBJ databases">
        <authorList>
            <person name="Jaros S."/>
            <person name="Januszkiewicz K."/>
            <person name="Wedrychowicz H."/>
        </authorList>
    </citation>
    <scope>NUCLEOTIDE SEQUENCE [LARGE SCALE GENOMIC DNA]</scope>
    <source>
        <strain evidence="1 2">DSM 26910</strain>
    </source>
</reference>
<evidence type="ECO:0008006" key="3">
    <source>
        <dbReference type="Google" id="ProtNLM"/>
    </source>
</evidence>
<evidence type="ECO:0000313" key="1">
    <source>
        <dbReference type="EMBL" id="SHG02967.1"/>
    </source>
</evidence>
<dbReference type="OrthoDB" id="1491139at2"/>
<sequence length="273" mass="32636">MMDFNLDKYKNHKESLVRIHKESYDFDFLLNQIDIDYANKITGKLGNETTNQFLKAISYRMESVLFHYNLLYNINPKECKSSFPEEEISIRQNCLFDSIIFNTASLFDYYSCFIWYIIGESKTEKKLWNSLAKSTRHDHQIKKSKIGILVDFYDREWVTKLFDYRAELIHYKDDWANETYTVDNKKLIVHSPDKILKYFKIHKKTDIQDKVITIEQISLWVIENSINICKEFANALKIFIQDNKKRESDVIQFLDTSDPEIMKEIIKKIKNNT</sequence>
<protein>
    <recommendedName>
        <fullName evidence="3">Cthe-2314-like HEPN domain-containing protein</fullName>
    </recommendedName>
</protein>
<proteinExistence type="predicted"/>
<keyword evidence="2" id="KW-1185">Reference proteome</keyword>
<organism evidence="1 2">
    <name type="scientific">Mariniphaga anaerophila</name>
    <dbReference type="NCBI Taxonomy" id="1484053"/>
    <lineage>
        <taxon>Bacteria</taxon>
        <taxon>Pseudomonadati</taxon>
        <taxon>Bacteroidota</taxon>
        <taxon>Bacteroidia</taxon>
        <taxon>Marinilabiliales</taxon>
        <taxon>Prolixibacteraceae</taxon>
        <taxon>Mariniphaga</taxon>
    </lineage>
</organism>
<dbReference type="STRING" id="1484053.SAMN05444274_1223"/>
<evidence type="ECO:0000313" key="2">
    <source>
        <dbReference type="Proteomes" id="UP000184164"/>
    </source>
</evidence>
<dbReference type="AlphaFoldDB" id="A0A1M5GGW8"/>
<dbReference type="EMBL" id="FQUM01000022">
    <property type="protein sequence ID" value="SHG02967.1"/>
    <property type="molecule type" value="Genomic_DNA"/>
</dbReference>
<dbReference type="Proteomes" id="UP000184164">
    <property type="component" value="Unassembled WGS sequence"/>
</dbReference>
<gene>
    <name evidence="1" type="ORF">SAMN05444274_1223</name>
</gene>
<dbReference type="RefSeq" id="WP_073003611.1">
    <property type="nucleotide sequence ID" value="NZ_FQUM01000022.1"/>
</dbReference>
<name>A0A1M5GGW8_9BACT</name>